<dbReference type="Pfam" id="PF23247">
    <property type="entry name" value="LRR_RPS2"/>
    <property type="match status" value="3"/>
</dbReference>
<evidence type="ECO:0000256" key="1">
    <source>
        <dbReference type="ARBA" id="ARBA00008894"/>
    </source>
</evidence>
<dbReference type="SUPFAM" id="SSF52540">
    <property type="entry name" value="P-loop containing nucleoside triphosphate hydrolases"/>
    <property type="match status" value="1"/>
</dbReference>
<dbReference type="InterPro" id="IPR042197">
    <property type="entry name" value="Apaf_helical"/>
</dbReference>
<dbReference type="AlphaFoldDB" id="A0A2P5BN70"/>
<feature type="domain" description="Disease resistance protein At4g27190-like leucine-rich repeats" evidence="9">
    <location>
        <begin position="803"/>
        <end position="921"/>
    </location>
</feature>
<dbReference type="Gene3D" id="3.80.10.10">
    <property type="entry name" value="Ribonuclease Inhibitor"/>
    <property type="match status" value="2"/>
</dbReference>
<dbReference type="PRINTS" id="PR00364">
    <property type="entry name" value="DISEASERSIST"/>
</dbReference>
<evidence type="ECO:0000256" key="7">
    <source>
        <dbReference type="SAM" id="MobiDB-lite"/>
    </source>
</evidence>
<feature type="domain" description="NB-ARC" evidence="8">
    <location>
        <begin position="172"/>
        <end position="233"/>
    </location>
</feature>
<keyword evidence="11" id="KW-1185">Reference proteome</keyword>
<feature type="domain" description="Disease resistance protein At4g27190-like leucine-rich repeats" evidence="9">
    <location>
        <begin position="1033"/>
        <end position="1110"/>
    </location>
</feature>
<keyword evidence="4" id="KW-0547">Nucleotide-binding</keyword>
<dbReference type="GO" id="GO:0005524">
    <property type="term" value="F:ATP binding"/>
    <property type="evidence" value="ECO:0007669"/>
    <property type="project" value="UniProtKB-KW"/>
</dbReference>
<dbReference type="InterPro" id="IPR057135">
    <property type="entry name" value="At4g27190-like_LRR"/>
</dbReference>
<evidence type="ECO:0000259" key="9">
    <source>
        <dbReference type="Pfam" id="PF23247"/>
    </source>
</evidence>
<organism evidence="10 11">
    <name type="scientific">Parasponia andersonii</name>
    <name type="common">Sponia andersonii</name>
    <dbReference type="NCBI Taxonomy" id="3476"/>
    <lineage>
        <taxon>Eukaryota</taxon>
        <taxon>Viridiplantae</taxon>
        <taxon>Streptophyta</taxon>
        <taxon>Embryophyta</taxon>
        <taxon>Tracheophyta</taxon>
        <taxon>Spermatophyta</taxon>
        <taxon>Magnoliopsida</taxon>
        <taxon>eudicotyledons</taxon>
        <taxon>Gunneridae</taxon>
        <taxon>Pentapetalae</taxon>
        <taxon>rosids</taxon>
        <taxon>fabids</taxon>
        <taxon>Rosales</taxon>
        <taxon>Cannabaceae</taxon>
        <taxon>Parasponia</taxon>
    </lineage>
</organism>
<sequence length="1130" mass="129568">MRGLEDMKKSIDHQVKEAQRKGEETEEYVKNWVSEVERKIDEANNILMGEGHKIAKFSCNIGSFPNLVSRQQLSRKAQKMAQMIVSETQKAYAFGRISYHRILKSSYENKGFQAFVTTILAMKKIMEALKDPNLSLIGVYGMGGIGKTTLVKEIACKAQEEESFSEVIMMIIWEKINLEDAGIYFKAHQRGSKILLVSRDRDVLRNLMGVEKDFKLEVLAFSEAMNLFENFVGDVIGKTGFKRLATDIVRECGGLRIAIVTIACALKNKDIFVWENASQRMKKAPREVYGKAYWSIKTSYNFLESEEKSIFLLFSLHKEDSNIYVENLMMIYAASCNLFRDVDTLVEARNLVRTLVDKLKAHCLLLEGDYHDTVKMHDVIRDISMSIASEHEHMYRFTNVVKFERWLNDGKLKDSTAISLLGFKSCTRLPEQLGCPRLKKPVALIGELKNLIILDLSRSSLVQLPKQIGNLTRLRMFNFNDCSSLKVIQHNVLSSLVHLEELYMGGVFMNWESKGVNGERNNASLNELKNLTPLNTLHMRIQDVNLLPEDMFSADRLERFDVIIGDVLKYYSRSSTSSRRLQLTLPKSSLIYECGFQRLIRKCEELLLGTLGKIESISQLDTGGFLELKYLQVKGNEEVRYIVDLAREIHSGSVFQNLETLNLNNLENLESICFGKLTSESFGRLRSIKVQKCNKLKNILSFSIARKLEEIKVAECNMMEEIVYLEDKDDAHNTVTNEATKDKLEFPHLHSLRLHSLPNLIHFFGSELETNCNSLSPDFPVAFPNLRVLELYGINFSNLRPKRCPTTFLFQKLTKLFVRGCFNLQYLFDSSIVGSIVQIECLEVRECPVMEQFFRSNDAQDEEEGKLEKILLPKLRNIKLESLPALKKFSARDCIIECESLVELYIDGCAQLKTFTTNSMPTSTGVLDEETEPLLREKVAFPHLDILLVNDCESLKWLLSYTMAKSLSRSLRLLEVRSCPNMEEILVINEAFEEERRVEKILFSRLENLRLSSIQSLKGFSVALSSNFKFFQLSELSYKNLETLSVGHFRNSKYLLTFATVGGLVKLKKLTISRCEAMEEIVFVTKESAEERRSKNITFPKLEHICLESLVFHYSKDFVKELISLNVHPY</sequence>
<dbReference type="Proteomes" id="UP000237105">
    <property type="component" value="Unassembled WGS sequence"/>
</dbReference>
<dbReference type="Pfam" id="PF00931">
    <property type="entry name" value="NB-ARC"/>
    <property type="match status" value="2"/>
</dbReference>
<evidence type="ECO:0000313" key="11">
    <source>
        <dbReference type="Proteomes" id="UP000237105"/>
    </source>
</evidence>
<proteinExistence type="inferred from homology"/>
<dbReference type="InterPro" id="IPR036388">
    <property type="entry name" value="WH-like_DNA-bd_sf"/>
</dbReference>
<dbReference type="Gene3D" id="1.10.10.10">
    <property type="entry name" value="Winged helix-like DNA-binding domain superfamily/Winged helix DNA-binding domain"/>
    <property type="match status" value="1"/>
</dbReference>
<evidence type="ECO:0000259" key="8">
    <source>
        <dbReference type="Pfam" id="PF00931"/>
    </source>
</evidence>
<keyword evidence="3" id="KW-0677">Repeat</keyword>
<evidence type="ECO:0000256" key="5">
    <source>
        <dbReference type="ARBA" id="ARBA00022821"/>
    </source>
</evidence>
<protein>
    <submittedName>
        <fullName evidence="10">NB-ARC domain, LRR domain containing protein</fullName>
    </submittedName>
</protein>
<evidence type="ECO:0000313" key="10">
    <source>
        <dbReference type="EMBL" id="PON50252.1"/>
    </source>
</evidence>
<dbReference type="InterPro" id="IPR032675">
    <property type="entry name" value="LRR_dom_sf"/>
</dbReference>
<dbReference type="InterPro" id="IPR002182">
    <property type="entry name" value="NB-ARC"/>
</dbReference>
<dbReference type="SUPFAM" id="SSF52058">
    <property type="entry name" value="L domain-like"/>
    <property type="match status" value="1"/>
</dbReference>
<dbReference type="SUPFAM" id="SSF52047">
    <property type="entry name" value="RNI-like"/>
    <property type="match status" value="1"/>
</dbReference>
<name>A0A2P5BN70_PARAD</name>
<dbReference type="EMBL" id="JXTB01000248">
    <property type="protein sequence ID" value="PON50252.1"/>
    <property type="molecule type" value="Genomic_DNA"/>
</dbReference>
<keyword evidence="6" id="KW-0067">ATP-binding</keyword>
<gene>
    <name evidence="10" type="ORF">PanWU01x14_224480</name>
</gene>
<keyword evidence="5" id="KW-0611">Plant defense</keyword>
<feature type="domain" description="Disease resistance protein At4g27190-like leucine-rich repeats" evidence="9">
    <location>
        <begin position="623"/>
        <end position="711"/>
    </location>
</feature>
<dbReference type="PANTHER" id="PTHR33463:SF198">
    <property type="entry name" value="RPP4C3"/>
    <property type="match status" value="1"/>
</dbReference>
<dbReference type="STRING" id="3476.A0A2P5BN70"/>
<dbReference type="InterPro" id="IPR027417">
    <property type="entry name" value="P-loop_NTPase"/>
</dbReference>
<dbReference type="Gene3D" id="3.40.50.300">
    <property type="entry name" value="P-loop containing nucleotide triphosphate hydrolases"/>
    <property type="match status" value="1"/>
</dbReference>
<dbReference type="GO" id="GO:0006952">
    <property type="term" value="P:defense response"/>
    <property type="evidence" value="ECO:0007669"/>
    <property type="project" value="UniProtKB-KW"/>
</dbReference>
<comment type="similarity">
    <text evidence="1">Belongs to the disease resistance NB-LRR family.</text>
</comment>
<feature type="domain" description="NB-ARC" evidence="8">
    <location>
        <begin position="122"/>
        <end position="168"/>
    </location>
</feature>
<comment type="caution">
    <text evidence="10">The sequence shown here is derived from an EMBL/GenBank/DDBJ whole genome shotgun (WGS) entry which is preliminary data.</text>
</comment>
<accession>A0A2P5BN70</accession>
<keyword evidence="2" id="KW-0433">Leucine-rich repeat</keyword>
<evidence type="ECO:0000256" key="2">
    <source>
        <dbReference type="ARBA" id="ARBA00022614"/>
    </source>
</evidence>
<dbReference type="OrthoDB" id="1678932at2759"/>
<dbReference type="PANTHER" id="PTHR33463">
    <property type="entry name" value="NB-ARC DOMAIN-CONTAINING PROTEIN-RELATED"/>
    <property type="match status" value="1"/>
</dbReference>
<dbReference type="Gene3D" id="1.10.8.430">
    <property type="entry name" value="Helical domain of apoptotic protease-activating factors"/>
    <property type="match status" value="1"/>
</dbReference>
<evidence type="ECO:0000256" key="3">
    <source>
        <dbReference type="ARBA" id="ARBA00022737"/>
    </source>
</evidence>
<evidence type="ECO:0000256" key="4">
    <source>
        <dbReference type="ARBA" id="ARBA00022741"/>
    </source>
</evidence>
<dbReference type="InterPro" id="IPR050905">
    <property type="entry name" value="Plant_NBS-LRR"/>
</dbReference>
<reference evidence="11" key="1">
    <citation type="submission" date="2016-06" db="EMBL/GenBank/DDBJ databases">
        <title>Parallel loss of symbiosis genes in relatives of nitrogen-fixing non-legume Parasponia.</title>
        <authorList>
            <person name="Van Velzen R."/>
            <person name="Holmer R."/>
            <person name="Bu F."/>
            <person name="Rutten L."/>
            <person name="Van Zeijl A."/>
            <person name="Liu W."/>
            <person name="Santuari L."/>
            <person name="Cao Q."/>
            <person name="Sharma T."/>
            <person name="Shen D."/>
            <person name="Roswanjaya Y."/>
            <person name="Wardhani T."/>
            <person name="Kalhor M.S."/>
            <person name="Jansen J."/>
            <person name="Van den Hoogen J."/>
            <person name="Gungor B."/>
            <person name="Hartog M."/>
            <person name="Hontelez J."/>
            <person name="Verver J."/>
            <person name="Yang W.-C."/>
            <person name="Schijlen E."/>
            <person name="Repin R."/>
            <person name="Schilthuizen M."/>
            <person name="Schranz E."/>
            <person name="Heidstra R."/>
            <person name="Miyata K."/>
            <person name="Fedorova E."/>
            <person name="Kohlen W."/>
            <person name="Bisseling T."/>
            <person name="Smit S."/>
            <person name="Geurts R."/>
        </authorList>
    </citation>
    <scope>NUCLEOTIDE SEQUENCE [LARGE SCALE GENOMIC DNA]</scope>
    <source>
        <strain evidence="11">cv. WU1-14</strain>
    </source>
</reference>
<evidence type="ECO:0000256" key="6">
    <source>
        <dbReference type="ARBA" id="ARBA00022840"/>
    </source>
</evidence>
<feature type="region of interest" description="Disordered" evidence="7">
    <location>
        <begin position="1"/>
        <end position="22"/>
    </location>
</feature>
<dbReference type="GO" id="GO:0043531">
    <property type="term" value="F:ADP binding"/>
    <property type="evidence" value="ECO:0007669"/>
    <property type="project" value="InterPro"/>
</dbReference>